<evidence type="ECO:0000259" key="2">
    <source>
        <dbReference type="Pfam" id="PF26334"/>
    </source>
</evidence>
<reference evidence="4 5" key="1">
    <citation type="submission" date="2024-04" db="EMBL/GenBank/DDBJ databases">
        <title>Limosilactobacillus allomucosae sp. nov., a novel species isolated from wild boar faecal samples as potential probiotics for domestic pigs.</title>
        <authorList>
            <person name="Chen B."/>
        </authorList>
    </citation>
    <scope>NUCLEOTIDE SEQUENCE [LARGE SCALE GENOMIC DNA]</scope>
    <source>
        <strain evidence="4 5">WILCCON 0055</strain>
    </source>
</reference>
<dbReference type="Pfam" id="PF26337">
    <property type="entry name" value="Gtf3_C"/>
    <property type="match status" value="1"/>
</dbReference>
<dbReference type="RefSeq" id="WP_347985199.1">
    <property type="nucleotide sequence ID" value="NZ_JBCNVT010000001.1"/>
</dbReference>
<dbReference type="Pfam" id="PF26334">
    <property type="entry name" value="Gtf3_N"/>
    <property type="match status" value="1"/>
</dbReference>
<feature type="domain" description="Glucosyltransferase 3-like C-terminal" evidence="3">
    <location>
        <begin position="172"/>
        <end position="339"/>
    </location>
</feature>
<dbReference type="Gene3D" id="3.40.50.2000">
    <property type="entry name" value="Glycogen Phosphorylase B"/>
    <property type="match status" value="2"/>
</dbReference>
<comment type="caution">
    <text evidence="4">The sequence shown here is derived from an EMBL/GenBank/DDBJ whole genome shotgun (WGS) entry which is preliminary data.</text>
</comment>
<evidence type="ECO:0000259" key="3">
    <source>
        <dbReference type="Pfam" id="PF26337"/>
    </source>
</evidence>
<dbReference type="Proteomes" id="UP001456307">
    <property type="component" value="Unassembled WGS sequence"/>
</dbReference>
<gene>
    <name evidence="4" type="ORF">AAVZ08_00460</name>
</gene>
<evidence type="ECO:0000256" key="1">
    <source>
        <dbReference type="ARBA" id="ARBA00022679"/>
    </source>
</evidence>
<sequence length="351" mass="40286">MNYIIGPKMDKKGMFAGNKFPRDIIDICNELGFKKVYVHEGYNQKKLFFQYLEDYINLLHIENNSTVIYIDQVTSRLSRKLVYKVLTKKNAKIIPLLEDIDILRRPRRLSQKNRQELECLNLATCIISQNHNMSKFLKNSGVEKPTVEMNVLDFLTNSTIKDVMSHYSNDVICYGGNLSYKQSGFLTKLKSQDIGKLQYYVYGKGEVSNKLPHNVIYKGGFSAEESIEKLKGDWGLVWNGSSVNINDKDANAKYYNFVSPHKFSMYALCGMPVIVYSKSAMAEFVKENECGILINNLSEIPQKISSISKNQYIKYRRNISKVAVHISKGNFTKKAIRKAELLVNNIDNNFD</sequence>
<organism evidence="4 5">
    <name type="scientific">Limosilactobacillus allomucosae</name>
    <dbReference type="NCBI Taxonomy" id="3142938"/>
    <lineage>
        <taxon>Bacteria</taxon>
        <taxon>Bacillati</taxon>
        <taxon>Bacillota</taxon>
        <taxon>Bacilli</taxon>
        <taxon>Lactobacillales</taxon>
        <taxon>Lactobacillaceae</taxon>
        <taxon>Limosilactobacillus</taxon>
    </lineage>
</organism>
<name>A0ABV0I1S6_9LACO</name>
<evidence type="ECO:0000313" key="4">
    <source>
        <dbReference type="EMBL" id="MEO5285122.1"/>
    </source>
</evidence>
<proteinExistence type="predicted"/>
<keyword evidence="5" id="KW-1185">Reference proteome</keyword>
<keyword evidence="1" id="KW-0808">Transferase</keyword>
<dbReference type="InterPro" id="IPR058591">
    <property type="entry name" value="Gtf3_N"/>
</dbReference>
<protein>
    <submittedName>
        <fullName evidence="4">Beta-1,6-galactofuranosyltransferase</fullName>
    </submittedName>
</protein>
<dbReference type="EMBL" id="JBCNVT010000001">
    <property type="protein sequence ID" value="MEO5285122.1"/>
    <property type="molecule type" value="Genomic_DNA"/>
</dbReference>
<accession>A0ABV0I1S6</accession>
<evidence type="ECO:0000313" key="5">
    <source>
        <dbReference type="Proteomes" id="UP001456307"/>
    </source>
</evidence>
<dbReference type="InterPro" id="IPR058592">
    <property type="entry name" value="Gtf3_C"/>
</dbReference>
<feature type="domain" description="Glucosyltransferase 3-like N-terminal" evidence="2">
    <location>
        <begin position="11"/>
        <end position="150"/>
    </location>
</feature>